<dbReference type="OrthoDB" id="4865570at2"/>
<name>A0A1I0C3A1_9PSED</name>
<proteinExistence type="predicted"/>
<evidence type="ECO:0000313" key="2">
    <source>
        <dbReference type="Proteomes" id="UP000182332"/>
    </source>
</evidence>
<gene>
    <name evidence="1" type="ORF">SAMN05216197_10733</name>
</gene>
<organism evidence="1 2">
    <name type="scientific">Pseudomonas graminis</name>
    <dbReference type="NCBI Taxonomy" id="158627"/>
    <lineage>
        <taxon>Bacteria</taxon>
        <taxon>Pseudomonadati</taxon>
        <taxon>Pseudomonadota</taxon>
        <taxon>Gammaproteobacteria</taxon>
        <taxon>Pseudomonadales</taxon>
        <taxon>Pseudomonadaceae</taxon>
        <taxon>Pseudomonas</taxon>
    </lineage>
</organism>
<dbReference type="PANTHER" id="PTHR36152">
    <property type="entry name" value="CYTOPLASMIC PROTEIN-RELATED"/>
    <property type="match status" value="1"/>
</dbReference>
<evidence type="ECO:0000313" key="1">
    <source>
        <dbReference type="EMBL" id="SET13495.1"/>
    </source>
</evidence>
<sequence length="162" mass="17527">MALDAFIQFDGIPGESLDDQHKNWIEILGYNFGTHQSASATATSAGGASSGRTTVTTFNFSKFLDSASAKLMQASCAGQHFKKVTIAVHRAGGEKLKYFEIVLEEVIISDYSHSATDGVPREVVQLDYGRIKTNYVQQRRSDGGGGGNVTGGWDRIKNTIYA</sequence>
<dbReference type="PANTHER" id="PTHR36152:SF5">
    <property type="entry name" value="PROTEIN HCP1"/>
    <property type="match status" value="1"/>
</dbReference>
<dbReference type="AlphaFoldDB" id="A0A1I0C3A1"/>
<dbReference type="Pfam" id="PF05638">
    <property type="entry name" value="T6SS_HCP"/>
    <property type="match status" value="1"/>
</dbReference>
<protein>
    <submittedName>
        <fullName evidence="1">Type VI secretion system secreted protein Hcp</fullName>
    </submittedName>
</protein>
<dbReference type="SUPFAM" id="SSF141452">
    <property type="entry name" value="Hcp1-like"/>
    <property type="match status" value="1"/>
</dbReference>
<dbReference type="InterPro" id="IPR008514">
    <property type="entry name" value="T6SS_Hcp"/>
</dbReference>
<dbReference type="Proteomes" id="UP000182332">
    <property type="component" value="Unassembled WGS sequence"/>
</dbReference>
<dbReference type="NCBIfam" id="TIGR03344">
    <property type="entry name" value="VI_effect_Hcp1"/>
    <property type="match status" value="1"/>
</dbReference>
<dbReference type="InterPro" id="IPR053165">
    <property type="entry name" value="HSI-I_assembly_Hcp1"/>
</dbReference>
<dbReference type="Gene3D" id="2.30.110.20">
    <property type="entry name" value="Hcp1-like"/>
    <property type="match status" value="1"/>
</dbReference>
<dbReference type="EMBL" id="FOHW01000007">
    <property type="protein sequence ID" value="SET13495.1"/>
    <property type="molecule type" value="Genomic_DNA"/>
</dbReference>
<reference evidence="1 2" key="1">
    <citation type="submission" date="2016-10" db="EMBL/GenBank/DDBJ databases">
        <authorList>
            <person name="de Groot N.N."/>
        </authorList>
    </citation>
    <scope>NUCLEOTIDE SEQUENCE [LARGE SCALE GENOMIC DNA]</scope>
    <source>
        <strain evidence="1 2">DSM 11363</strain>
    </source>
</reference>
<accession>A0A1I0C3A1</accession>
<dbReference type="InterPro" id="IPR036624">
    <property type="entry name" value="Hcp1-lik_sf"/>
</dbReference>
<dbReference type="RefSeq" id="WP_074886727.1">
    <property type="nucleotide sequence ID" value="NZ_FOHW01000007.1"/>
</dbReference>